<sequence length="476" mass="54818">MDITKNNFAEQIDNITKNLKRSCFVGLDAEFTAILSGDGFKHRLFDTNKERYDLIKNEVSKMIMTQVGLTMFQYEREFDNYAAIGYTFHLCPQALADIDQSFIFQASTLKFLCKHNFDFNKFIYDGIPYLSRHEEKIIRQMIHDKTLNSNLIQKMEIEDEKKLQQCCSEVSRWLTSGEGETLYFDIESPVLRYIIHNEIRLRFPDVLTTDSLGNSNKVLIYRDKYVEGANSAPMAVLEDNLMNNILGFSQIINLLVEHKKPIIGHNLFLDVVLLHSQFIGPLPKYYSAFKKNVNNLFPIIFDTKYISHEMGKKLSYDELWNSNKLQDLYEFFSEGKCKKLEKGINFIKLSTPFNVKQSYHEAGWDSYCSGYCFIRLGHWAACETSGSYRPVGPKEKLAALDFYCNKINVIRGAVPYMNLVSDDPPSHRPTLLHIKSMKERMINIAKISSVIESSGSVDIKRYGNRTALIAAGTRNT</sequence>
<dbReference type="GO" id="GO:1990432">
    <property type="term" value="P:siRNA 3'-end processing"/>
    <property type="evidence" value="ECO:0007669"/>
    <property type="project" value="TreeGrafter"/>
</dbReference>
<dbReference type="GO" id="GO:0000175">
    <property type="term" value="F:3'-5'-RNA exonuclease activity"/>
    <property type="evidence" value="ECO:0007669"/>
    <property type="project" value="TreeGrafter"/>
</dbReference>
<dbReference type="Pfam" id="PF04857">
    <property type="entry name" value="CAF1"/>
    <property type="match status" value="1"/>
</dbReference>
<dbReference type="Gene3D" id="3.30.420.10">
    <property type="entry name" value="Ribonuclease H-like superfamily/Ribonuclease H"/>
    <property type="match status" value="2"/>
</dbReference>
<accession>A0AAU9THH9</accession>
<keyword evidence="3" id="KW-1185">Reference proteome</keyword>
<dbReference type="SUPFAM" id="SSF53098">
    <property type="entry name" value="Ribonuclease H-like"/>
    <property type="match status" value="1"/>
</dbReference>
<comment type="caution">
    <text evidence="2">The sequence shown here is derived from an EMBL/GenBank/DDBJ whole genome shotgun (WGS) entry which is preliminary data.</text>
</comment>
<dbReference type="InterPro" id="IPR051181">
    <property type="entry name" value="CAF1_poly(A)_ribonucleases"/>
</dbReference>
<dbReference type="GO" id="GO:0000289">
    <property type="term" value="P:nuclear-transcribed mRNA poly(A) tail shortening"/>
    <property type="evidence" value="ECO:0007669"/>
    <property type="project" value="TreeGrafter"/>
</dbReference>
<dbReference type="InterPro" id="IPR012337">
    <property type="entry name" value="RNaseH-like_sf"/>
</dbReference>
<gene>
    <name evidence="2" type="ORF">EEDITHA_LOCUS2622</name>
</gene>
<dbReference type="AlphaFoldDB" id="A0AAU9THH9"/>
<evidence type="ECO:0000313" key="2">
    <source>
        <dbReference type="EMBL" id="CAH2086219.1"/>
    </source>
</evidence>
<reference evidence="2" key="1">
    <citation type="submission" date="2022-03" db="EMBL/GenBank/DDBJ databases">
        <authorList>
            <person name="Tunstrom K."/>
        </authorList>
    </citation>
    <scope>NUCLEOTIDE SEQUENCE</scope>
</reference>
<dbReference type="GO" id="GO:0005634">
    <property type="term" value="C:nucleus"/>
    <property type="evidence" value="ECO:0007669"/>
    <property type="project" value="TreeGrafter"/>
</dbReference>
<comment type="similarity">
    <text evidence="1">Belongs to the CAF1 family.</text>
</comment>
<dbReference type="PANTHER" id="PTHR15092:SF22">
    <property type="entry name" value="POLY(A)-SPECIFIC RIBONUCLEASE PNLDC1"/>
    <property type="match status" value="1"/>
</dbReference>
<dbReference type="EMBL" id="CAKOGL010000005">
    <property type="protein sequence ID" value="CAH2086219.1"/>
    <property type="molecule type" value="Genomic_DNA"/>
</dbReference>
<dbReference type="Proteomes" id="UP001153954">
    <property type="component" value="Unassembled WGS sequence"/>
</dbReference>
<evidence type="ECO:0000256" key="1">
    <source>
        <dbReference type="ARBA" id="ARBA00008372"/>
    </source>
</evidence>
<dbReference type="GO" id="GO:1990431">
    <property type="term" value="P:priRNA 3'-end processing"/>
    <property type="evidence" value="ECO:0007669"/>
    <property type="project" value="TreeGrafter"/>
</dbReference>
<dbReference type="InterPro" id="IPR006941">
    <property type="entry name" value="RNase_CAF1"/>
</dbReference>
<dbReference type="GO" id="GO:0005783">
    <property type="term" value="C:endoplasmic reticulum"/>
    <property type="evidence" value="ECO:0007669"/>
    <property type="project" value="TreeGrafter"/>
</dbReference>
<dbReference type="GO" id="GO:0003723">
    <property type="term" value="F:RNA binding"/>
    <property type="evidence" value="ECO:0007669"/>
    <property type="project" value="TreeGrafter"/>
</dbReference>
<organism evidence="2 3">
    <name type="scientific">Euphydryas editha</name>
    <name type="common">Edith's checkerspot</name>
    <dbReference type="NCBI Taxonomy" id="104508"/>
    <lineage>
        <taxon>Eukaryota</taxon>
        <taxon>Metazoa</taxon>
        <taxon>Ecdysozoa</taxon>
        <taxon>Arthropoda</taxon>
        <taxon>Hexapoda</taxon>
        <taxon>Insecta</taxon>
        <taxon>Pterygota</taxon>
        <taxon>Neoptera</taxon>
        <taxon>Endopterygota</taxon>
        <taxon>Lepidoptera</taxon>
        <taxon>Glossata</taxon>
        <taxon>Ditrysia</taxon>
        <taxon>Papilionoidea</taxon>
        <taxon>Nymphalidae</taxon>
        <taxon>Nymphalinae</taxon>
        <taxon>Euphydryas</taxon>
    </lineage>
</organism>
<dbReference type="InterPro" id="IPR036397">
    <property type="entry name" value="RNaseH_sf"/>
</dbReference>
<dbReference type="PANTHER" id="PTHR15092">
    <property type="entry name" value="POLY A -SPECIFIC RIBONUCLEASE/TARGET OF EGR1, MEMBER 1"/>
    <property type="match status" value="1"/>
</dbReference>
<protein>
    <submittedName>
        <fullName evidence="2">Uncharacterized protein</fullName>
    </submittedName>
</protein>
<evidence type="ECO:0000313" key="3">
    <source>
        <dbReference type="Proteomes" id="UP001153954"/>
    </source>
</evidence>
<name>A0AAU9THH9_EUPED</name>
<proteinExistence type="inferred from homology"/>